<dbReference type="AlphaFoldDB" id="N1ZZ64"/>
<gene>
    <name evidence="1" type="ORF">C823_04769</name>
</gene>
<protein>
    <submittedName>
        <fullName evidence="1">Uncharacterized protein</fullName>
    </submittedName>
</protein>
<dbReference type="Proteomes" id="UP000012589">
    <property type="component" value="Unassembled WGS sequence"/>
</dbReference>
<name>N1ZZ64_9FIRM</name>
<dbReference type="PATRIC" id="fig|1235802.3.peg.5023"/>
<dbReference type="EMBL" id="AQFT01000136">
    <property type="protein sequence ID" value="EMZ21196.1"/>
    <property type="molecule type" value="Genomic_DNA"/>
</dbReference>
<comment type="caution">
    <text evidence="1">The sequence shown here is derived from an EMBL/GenBank/DDBJ whole genome shotgun (WGS) entry which is preliminary data.</text>
</comment>
<evidence type="ECO:0000313" key="2">
    <source>
        <dbReference type="Proteomes" id="UP000012589"/>
    </source>
</evidence>
<proteinExistence type="predicted"/>
<dbReference type="HOGENOM" id="CLU_1141223_0_0_9"/>
<dbReference type="STRING" id="1235802.C823_04769"/>
<organism evidence="1 2">
    <name type="scientific">Eubacterium plexicaudatum ASF492</name>
    <dbReference type="NCBI Taxonomy" id="1235802"/>
    <lineage>
        <taxon>Bacteria</taxon>
        <taxon>Bacillati</taxon>
        <taxon>Bacillota</taxon>
        <taxon>Clostridia</taxon>
        <taxon>Eubacteriales</taxon>
        <taxon>Eubacteriaceae</taxon>
        <taxon>Eubacterium</taxon>
    </lineage>
</organism>
<evidence type="ECO:0000313" key="1">
    <source>
        <dbReference type="EMBL" id="EMZ21196.1"/>
    </source>
</evidence>
<sequence>MRKIEFYYNSDKHFCWNCMEWFKFDGNILELEECPKCHIKIQNINEVDINLNSLTRKHRNKMFDVIYNSEKVLGLHNGFDVLDAELLFELIKKLTPKKKTELFLYFEDESNTKIIDFVNNHWEYDKSLLWRETFKRLTKKKQNNFILDNFSYYINSISKRKYNWKNFKCNLIENNDVNGLYLITHTWNELGMQVYGCRLSNQHLCPCLKESTTGGAFKCFRSYLESNGLNPNTDIPFDLRKPE</sequence>
<keyword evidence="2" id="KW-1185">Reference proteome</keyword>
<accession>N1ZZ64</accession>
<reference evidence="1 2" key="1">
    <citation type="journal article" date="2014" name="Genome Announc.">
        <title>Draft genome sequences of the altered schaedler flora, a defined bacterial community from gnotobiotic mice.</title>
        <authorList>
            <person name="Wannemuehler M.J."/>
            <person name="Overstreet A.M."/>
            <person name="Ward D.V."/>
            <person name="Phillips G.J."/>
        </authorList>
    </citation>
    <scope>NUCLEOTIDE SEQUENCE [LARGE SCALE GENOMIC DNA]</scope>
    <source>
        <strain evidence="1 2">ASF492</strain>
    </source>
</reference>